<protein>
    <submittedName>
        <fullName evidence="1">Uncharacterized protein</fullName>
    </submittedName>
</protein>
<evidence type="ECO:0000313" key="1">
    <source>
        <dbReference type="EMBL" id="VFK21745.1"/>
    </source>
</evidence>
<reference evidence="1" key="1">
    <citation type="submission" date="2019-02" db="EMBL/GenBank/DDBJ databases">
        <authorList>
            <person name="Gruber-Vodicka R. H."/>
            <person name="Seah K. B. B."/>
        </authorList>
    </citation>
    <scope>NUCLEOTIDE SEQUENCE</scope>
    <source>
        <strain evidence="1">BECK_BY7</strain>
    </source>
</reference>
<dbReference type="AlphaFoldDB" id="A0A450WXJ2"/>
<name>A0A450WXJ2_9GAMM</name>
<gene>
    <name evidence="1" type="ORF">BECKLFY1418C_GA0070996_11025</name>
</gene>
<accession>A0A450WXJ2</accession>
<dbReference type="EMBL" id="CAADFN010000102">
    <property type="protein sequence ID" value="VFK21745.1"/>
    <property type="molecule type" value="Genomic_DNA"/>
</dbReference>
<sequence length="65" mass="7297">MGEYEIRIKREVGNATGRIEWTGEIWHNGGCICRSDALLRADTAVKVAELVVNYLAKNGVELEDY</sequence>
<organism evidence="1">
    <name type="scientific">Candidatus Kentrum sp. LFY</name>
    <dbReference type="NCBI Taxonomy" id="2126342"/>
    <lineage>
        <taxon>Bacteria</taxon>
        <taxon>Pseudomonadati</taxon>
        <taxon>Pseudomonadota</taxon>
        <taxon>Gammaproteobacteria</taxon>
        <taxon>Candidatus Kentrum</taxon>
    </lineage>
</organism>
<proteinExistence type="predicted"/>